<dbReference type="InterPro" id="IPR004408">
    <property type="entry name" value="Biotin_CoA_COase_ligase"/>
</dbReference>
<dbReference type="Pfam" id="PF03099">
    <property type="entry name" value="BPL_LplA_LipB"/>
    <property type="match status" value="1"/>
</dbReference>
<feature type="binding site" evidence="6">
    <location>
        <begin position="163"/>
        <end position="165"/>
    </location>
    <ligand>
        <name>biotin</name>
        <dbReference type="ChEBI" id="CHEBI:57586"/>
    </ligand>
</feature>
<dbReference type="GO" id="GO:0003677">
    <property type="term" value="F:DNA binding"/>
    <property type="evidence" value="ECO:0007669"/>
    <property type="project" value="UniProtKB-UniRule"/>
</dbReference>
<dbReference type="SUPFAM" id="SSF50037">
    <property type="entry name" value="C-terminal domain of transcriptional repressors"/>
    <property type="match status" value="1"/>
</dbReference>
<dbReference type="GO" id="GO:0005737">
    <property type="term" value="C:cytoplasm"/>
    <property type="evidence" value="ECO:0007669"/>
    <property type="project" value="TreeGrafter"/>
</dbReference>
<dbReference type="GO" id="GO:0005524">
    <property type="term" value="F:ATP binding"/>
    <property type="evidence" value="ECO:0007669"/>
    <property type="project" value="UniProtKB-UniRule"/>
</dbReference>
<dbReference type="InterPro" id="IPR045864">
    <property type="entry name" value="aa-tRNA-synth_II/BPL/LPL"/>
</dbReference>
<keyword evidence="2 6" id="KW-0547">Nucleotide-binding</keyword>
<evidence type="ECO:0000256" key="2">
    <source>
        <dbReference type="ARBA" id="ARBA00022741"/>
    </source>
</evidence>
<keyword evidence="6" id="KW-0238">DNA-binding</keyword>
<dbReference type="InterPro" id="IPR030855">
    <property type="entry name" value="Bifunct_BirA"/>
</dbReference>
<evidence type="ECO:0000256" key="5">
    <source>
        <dbReference type="ARBA" id="ARBA00047846"/>
    </source>
</evidence>
<feature type="binding site" evidence="6">
    <location>
        <position position="187"/>
    </location>
    <ligand>
        <name>biotin</name>
        <dbReference type="ChEBI" id="CHEBI:57586"/>
    </ligand>
</feature>
<feature type="binding site" evidence="6">
    <location>
        <begin position="191"/>
        <end position="193"/>
    </location>
    <ligand>
        <name>biotin</name>
        <dbReference type="ChEBI" id="CHEBI:57586"/>
    </ligand>
</feature>
<dbReference type="NCBIfam" id="NF008847">
    <property type="entry name" value="PRK11886.1-2"/>
    <property type="match status" value="1"/>
</dbReference>
<comment type="similarity">
    <text evidence="6">Belongs to the biotin--protein ligase family.</text>
</comment>
<dbReference type="AlphaFoldDB" id="A0A222FEG1"/>
<dbReference type="InterPro" id="IPR004143">
    <property type="entry name" value="BPL_LPL_catalytic"/>
</dbReference>
<keyword evidence="1 6" id="KW-0436">Ligase</keyword>
<reference evidence="9 10" key="1">
    <citation type="submission" date="2017-07" db="EMBL/GenBank/DDBJ databases">
        <title>Annotated genome sequence of Bacterioplanes sanyensis isolated from Red Sea.</title>
        <authorList>
            <person name="Rehman Z.U."/>
        </authorList>
    </citation>
    <scope>NUCLEOTIDE SEQUENCE [LARGE SCALE GENOMIC DNA]</scope>
    <source>
        <strain evidence="9 10">NV9</strain>
    </source>
</reference>
<comment type="function">
    <text evidence="6">Acts both as a biotin--[acetyl-CoA-carboxylase] ligase and a biotin-operon repressor. In the presence of ATP, BirA activates biotin to form the BirA-biotinyl-5'-adenylate (BirA-bio-5'-AMP or holoBirA) complex. HoloBirA can either transfer the biotinyl moiety to the biotin carboxyl carrier protein (BCCP) subunit of acetyl-CoA carboxylase, or bind to the biotin operator site and inhibit transcription of the operon.</text>
</comment>
<feature type="domain" description="BPL/LPL catalytic" evidence="8">
    <location>
        <begin position="151"/>
        <end position="329"/>
    </location>
</feature>
<keyword evidence="3 6" id="KW-0067">ATP-binding</keyword>
<dbReference type="EMBL" id="CP022530">
    <property type="protein sequence ID" value="ASP37487.1"/>
    <property type="molecule type" value="Genomic_DNA"/>
</dbReference>
<sequence length="395" mass="43462">MSGGQNRRLSARRASVSSNVPPPHCLPSHDRPISSLLAAPAENAARQTLCWRIEYQLADAELSIIRCSGIFSAGGLIMLNQILKQLADGGFHSGESLGEALGVSRAAVWKQLKKLDELDIPYSSVKGKGYRLHDAIELLDDQRIQAALQQRLDRLEILLDVPSTNTYLFDRAKDYMGQRYAVLAEKQSQGRGRRGRRWVSPFGKNIYLSLLVSFAGGLQALEGLSLVTAIAVERALGRLGIADIGLKWPNDVYAGGKKLAGILLEVTGEYNSHCQVVIGIGLNLSLSEQDAADIDQPWAELRSLKPGLSRNQVASVLLDELLTVVDEFQRSGFAPFQQYWCERDVFAEREVRIVGPKEELQGVVKGVNRKGELMLRTERGMETITAGEISVRIAD</sequence>
<dbReference type="PANTHER" id="PTHR12835">
    <property type="entry name" value="BIOTIN PROTEIN LIGASE"/>
    <property type="match status" value="1"/>
</dbReference>
<dbReference type="InterPro" id="IPR036388">
    <property type="entry name" value="WH-like_DNA-bd_sf"/>
</dbReference>
<evidence type="ECO:0000259" key="8">
    <source>
        <dbReference type="PROSITE" id="PS51733"/>
    </source>
</evidence>
<keyword evidence="6" id="KW-0805">Transcription regulation</keyword>
<keyword evidence="6" id="KW-0678">Repressor</keyword>
<protein>
    <recommendedName>
        <fullName evidence="6">Bifunctional ligase/repressor BirA</fullName>
    </recommendedName>
    <alternativeName>
        <fullName evidence="6">Biotin operon repressor</fullName>
    </alternativeName>
    <alternativeName>
        <fullName evidence="6">Biotin--[acetyl-CoA-carboxylase] ligase</fullName>
        <ecNumber evidence="6">6.3.4.15</ecNumber>
    </alternativeName>
    <alternativeName>
        <fullName evidence="6">Biotin--protein ligase</fullName>
    </alternativeName>
    <alternativeName>
        <fullName evidence="6">Biotin-[acetyl-CoA carboxylase] synthetase</fullName>
    </alternativeName>
</protein>
<accession>A0A222FEG1</accession>
<evidence type="ECO:0000256" key="4">
    <source>
        <dbReference type="ARBA" id="ARBA00023267"/>
    </source>
</evidence>
<dbReference type="HAMAP" id="MF_00978">
    <property type="entry name" value="Bifunct_BirA"/>
    <property type="match status" value="1"/>
</dbReference>
<dbReference type="NCBIfam" id="TIGR00121">
    <property type="entry name" value="birA_ligase"/>
    <property type="match status" value="1"/>
</dbReference>
<evidence type="ECO:0000256" key="6">
    <source>
        <dbReference type="HAMAP-Rule" id="MF_00978"/>
    </source>
</evidence>
<gene>
    <name evidence="6" type="primary">birA</name>
    <name evidence="9" type="ORF">CHH28_01825</name>
</gene>
<proteinExistence type="inferred from homology"/>
<dbReference type="GO" id="GO:0004077">
    <property type="term" value="F:biotin--[biotin carboxyl-carrier protein] ligase activity"/>
    <property type="evidence" value="ECO:0007669"/>
    <property type="project" value="UniProtKB-UniRule"/>
</dbReference>
<dbReference type="EC" id="6.3.4.15" evidence="6"/>
<dbReference type="GO" id="GO:0006355">
    <property type="term" value="P:regulation of DNA-templated transcription"/>
    <property type="evidence" value="ECO:0007669"/>
    <property type="project" value="UniProtKB-UniRule"/>
</dbReference>
<evidence type="ECO:0000313" key="10">
    <source>
        <dbReference type="Proteomes" id="UP000202440"/>
    </source>
</evidence>
<dbReference type="KEGG" id="bsan:CHH28_01825"/>
<keyword evidence="6" id="KW-0804">Transcription</keyword>
<dbReference type="Gene3D" id="1.10.10.10">
    <property type="entry name" value="Winged helix-like DNA-binding domain superfamily/Winged helix DNA-binding domain"/>
    <property type="match status" value="1"/>
</dbReference>
<dbReference type="Gene3D" id="2.30.30.100">
    <property type="match status" value="1"/>
</dbReference>
<dbReference type="Proteomes" id="UP000202440">
    <property type="component" value="Chromosome"/>
</dbReference>
<dbReference type="Pfam" id="PF08279">
    <property type="entry name" value="HTH_11"/>
    <property type="match status" value="1"/>
</dbReference>
<evidence type="ECO:0000256" key="1">
    <source>
        <dbReference type="ARBA" id="ARBA00022598"/>
    </source>
</evidence>
<dbReference type="InterPro" id="IPR013196">
    <property type="entry name" value="HTH_11"/>
</dbReference>
<dbReference type="SUPFAM" id="SSF55681">
    <property type="entry name" value="Class II aaRS and biotin synthetases"/>
    <property type="match status" value="1"/>
</dbReference>
<dbReference type="CDD" id="cd00090">
    <property type="entry name" value="HTH_ARSR"/>
    <property type="match status" value="1"/>
</dbReference>
<feature type="DNA-binding region" description="H-T-H motif" evidence="6">
    <location>
        <begin position="94"/>
        <end position="113"/>
    </location>
</feature>
<dbReference type="InterPro" id="IPR008988">
    <property type="entry name" value="Transcriptional_repressor_C"/>
</dbReference>
<dbReference type="PROSITE" id="PS51733">
    <property type="entry name" value="BPL_LPL_CATALYTIC"/>
    <property type="match status" value="1"/>
</dbReference>
<dbReference type="CDD" id="cd16442">
    <property type="entry name" value="BPL"/>
    <property type="match status" value="1"/>
</dbReference>
<keyword evidence="4 6" id="KW-0092">Biotin</keyword>
<organism evidence="9 10">
    <name type="scientific">Bacterioplanes sanyensis</name>
    <dbReference type="NCBI Taxonomy" id="1249553"/>
    <lineage>
        <taxon>Bacteria</taxon>
        <taxon>Pseudomonadati</taxon>
        <taxon>Pseudomonadota</taxon>
        <taxon>Gammaproteobacteria</taxon>
        <taxon>Oceanospirillales</taxon>
        <taxon>Oceanospirillaceae</taxon>
        <taxon>Bacterioplanes</taxon>
    </lineage>
</organism>
<evidence type="ECO:0000313" key="9">
    <source>
        <dbReference type="EMBL" id="ASP37487.1"/>
    </source>
</evidence>
<evidence type="ECO:0000256" key="3">
    <source>
        <dbReference type="ARBA" id="ARBA00022840"/>
    </source>
</evidence>
<dbReference type="InterPro" id="IPR036390">
    <property type="entry name" value="WH_DNA-bd_sf"/>
</dbReference>
<feature type="compositionally biased region" description="Low complexity" evidence="7">
    <location>
        <begin position="1"/>
        <end position="19"/>
    </location>
</feature>
<dbReference type="PANTHER" id="PTHR12835:SF5">
    <property type="entry name" value="BIOTIN--PROTEIN LIGASE"/>
    <property type="match status" value="1"/>
</dbReference>
<comment type="catalytic activity">
    <reaction evidence="5 6">
        <text>biotin + L-lysyl-[protein] + ATP = N(6)-biotinyl-L-lysyl-[protein] + AMP + diphosphate + H(+)</text>
        <dbReference type="Rhea" id="RHEA:11756"/>
        <dbReference type="Rhea" id="RHEA-COMP:9752"/>
        <dbReference type="Rhea" id="RHEA-COMP:10505"/>
        <dbReference type="ChEBI" id="CHEBI:15378"/>
        <dbReference type="ChEBI" id="CHEBI:29969"/>
        <dbReference type="ChEBI" id="CHEBI:30616"/>
        <dbReference type="ChEBI" id="CHEBI:33019"/>
        <dbReference type="ChEBI" id="CHEBI:57586"/>
        <dbReference type="ChEBI" id="CHEBI:83144"/>
        <dbReference type="ChEBI" id="CHEBI:456215"/>
        <dbReference type="EC" id="6.3.4.15"/>
    </reaction>
</comment>
<feature type="binding site" evidence="6">
    <location>
        <position position="258"/>
    </location>
    <ligand>
        <name>biotin</name>
        <dbReference type="ChEBI" id="CHEBI:57586"/>
    </ligand>
</feature>
<dbReference type="Gene3D" id="3.30.930.10">
    <property type="entry name" value="Bira Bifunctional Protein, Domain 2"/>
    <property type="match status" value="1"/>
</dbReference>
<dbReference type="InterPro" id="IPR011991">
    <property type="entry name" value="ArsR-like_HTH"/>
</dbReference>
<dbReference type="SUPFAM" id="SSF46785">
    <property type="entry name" value="Winged helix' DNA-binding domain"/>
    <property type="match status" value="1"/>
</dbReference>
<dbReference type="InterPro" id="IPR003142">
    <property type="entry name" value="BPL_C"/>
</dbReference>
<name>A0A222FEG1_9GAMM</name>
<keyword evidence="10" id="KW-1185">Reference proteome</keyword>
<evidence type="ECO:0000256" key="7">
    <source>
        <dbReference type="SAM" id="MobiDB-lite"/>
    </source>
</evidence>
<dbReference type="Pfam" id="PF02237">
    <property type="entry name" value="BPL_C"/>
    <property type="match status" value="1"/>
</dbReference>
<feature type="region of interest" description="Disordered" evidence="7">
    <location>
        <begin position="1"/>
        <end position="27"/>
    </location>
</feature>